<protein>
    <recommendedName>
        <fullName evidence="1">CLU central domain-containing protein</fullName>
    </recommendedName>
</protein>
<dbReference type="PANTHER" id="PTHR12601">
    <property type="entry name" value="EUKARYOTIC TRANSLATION INITIATION FACTOR 3 SUBUNIT EIF-3"/>
    <property type="match status" value="1"/>
</dbReference>
<dbReference type="PANTHER" id="PTHR12601:SF6">
    <property type="entry name" value="CLUSTERED MITOCHONDRIA PROTEIN HOMOLOG"/>
    <property type="match status" value="1"/>
</dbReference>
<sequence>MMFIKYAAFHLQQLGVKKQREIEEKGKDMNGEKEDNNKLVAFPDLEKSCKELEASSSESQIDADSAKKIVESITDSITSGEKKELEENTKEIVRKAAEAVGSLKETEFDVRFNPDVYSPGVNHVDPTNTLIKKQRQLVRDAADFLVTVQIPTFIRDCLDHTAAPMDGVTLAEALHNRGINIRYLGKIAQMLAKVKQLEYLYDIVVAELLIRAAKHVFTAYMQVWNEMECLEHL</sequence>
<dbReference type="CDD" id="cd15466">
    <property type="entry name" value="CLU-central"/>
    <property type="match status" value="1"/>
</dbReference>
<organism evidence="2">
    <name type="scientific">Timema bartmani</name>
    <dbReference type="NCBI Taxonomy" id="61472"/>
    <lineage>
        <taxon>Eukaryota</taxon>
        <taxon>Metazoa</taxon>
        <taxon>Ecdysozoa</taxon>
        <taxon>Arthropoda</taxon>
        <taxon>Hexapoda</taxon>
        <taxon>Insecta</taxon>
        <taxon>Pterygota</taxon>
        <taxon>Neoptera</taxon>
        <taxon>Polyneoptera</taxon>
        <taxon>Phasmatodea</taxon>
        <taxon>Timematodea</taxon>
        <taxon>Timematoidea</taxon>
        <taxon>Timematidae</taxon>
        <taxon>Timema</taxon>
    </lineage>
</organism>
<proteinExistence type="predicted"/>
<feature type="domain" description="CLU central" evidence="1">
    <location>
        <begin position="162"/>
        <end position="227"/>
    </location>
</feature>
<dbReference type="GO" id="GO:0005737">
    <property type="term" value="C:cytoplasm"/>
    <property type="evidence" value="ECO:0007669"/>
    <property type="project" value="TreeGrafter"/>
</dbReference>
<gene>
    <name evidence="2" type="ORF">TBIB3V08_LOCUS2378</name>
</gene>
<dbReference type="InterPro" id="IPR027523">
    <property type="entry name" value="CLU_prot"/>
</dbReference>
<evidence type="ECO:0000259" key="1">
    <source>
        <dbReference type="Pfam" id="PF12807"/>
    </source>
</evidence>
<dbReference type="EMBL" id="OD564796">
    <property type="protein sequence ID" value="CAD7439832.1"/>
    <property type="molecule type" value="Genomic_DNA"/>
</dbReference>
<dbReference type="InterPro" id="IPR033646">
    <property type="entry name" value="CLU-central"/>
</dbReference>
<dbReference type="GO" id="GO:0003729">
    <property type="term" value="F:mRNA binding"/>
    <property type="evidence" value="ECO:0007669"/>
    <property type="project" value="TreeGrafter"/>
</dbReference>
<dbReference type="Pfam" id="PF12807">
    <property type="entry name" value="eIF3_p135"/>
    <property type="match status" value="1"/>
</dbReference>
<dbReference type="GO" id="GO:0048312">
    <property type="term" value="P:intracellular distribution of mitochondria"/>
    <property type="evidence" value="ECO:0007669"/>
    <property type="project" value="TreeGrafter"/>
</dbReference>
<name>A0A7R9ES46_9NEOP</name>
<accession>A0A7R9ES46</accession>
<dbReference type="AlphaFoldDB" id="A0A7R9ES46"/>
<evidence type="ECO:0000313" key="2">
    <source>
        <dbReference type="EMBL" id="CAD7439832.1"/>
    </source>
</evidence>
<reference evidence="2" key="1">
    <citation type="submission" date="2020-11" db="EMBL/GenBank/DDBJ databases">
        <authorList>
            <person name="Tran Van P."/>
        </authorList>
    </citation>
    <scope>NUCLEOTIDE SEQUENCE</scope>
</reference>